<name>A0A7J7NBN3_9MAGN</name>
<dbReference type="GO" id="GO:0004672">
    <property type="term" value="F:protein kinase activity"/>
    <property type="evidence" value="ECO:0007669"/>
    <property type="project" value="InterPro"/>
</dbReference>
<comment type="caution">
    <text evidence="3">The sequence shown here is derived from an EMBL/GenBank/DDBJ whole genome shotgun (WGS) entry which is preliminary data.</text>
</comment>
<dbReference type="Proteomes" id="UP000541444">
    <property type="component" value="Unassembled WGS sequence"/>
</dbReference>
<dbReference type="InterPro" id="IPR051343">
    <property type="entry name" value="G-type_lectin_kinases/EP1-like"/>
</dbReference>
<dbReference type="AlphaFoldDB" id="A0A7J7NBN3"/>
<evidence type="ECO:0000256" key="1">
    <source>
        <dbReference type="ARBA" id="ARBA00022729"/>
    </source>
</evidence>
<reference evidence="3 4" key="1">
    <citation type="journal article" date="2020" name="IScience">
        <title>Genome Sequencing of the Endangered Kingdonia uniflora (Circaeasteraceae, Ranunculales) Reveals Potential Mechanisms of Evolutionary Specialization.</title>
        <authorList>
            <person name="Sun Y."/>
            <person name="Deng T."/>
            <person name="Zhang A."/>
            <person name="Moore M.J."/>
            <person name="Landis J.B."/>
            <person name="Lin N."/>
            <person name="Zhang H."/>
            <person name="Zhang X."/>
            <person name="Huang J."/>
            <person name="Zhang X."/>
            <person name="Sun H."/>
            <person name="Wang H."/>
        </authorList>
    </citation>
    <scope>NUCLEOTIDE SEQUENCE [LARGE SCALE GENOMIC DNA]</scope>
    <source>
        <strain evidence="3">TB1705</strain>
        <tissue evidence="3">Leaf</tissue>
    </source>
</reference>
<dbReference type="Pfam" id="PF00069">
    <property type="entry name" value="Pkinase"/>
    <property type="match status" value="1"/>
</dbReference>
<evidence type="ECO:0000259" key="2">
    <source>
        <dbReference type="PROSITE" id="PS50011"/>
    </source>
</evidence>
<protein>
    <recommendedName>
        <fullName evidence="2">Protein kinase domain-containing protein</fullName>
    </recommendedName>
</protein>
<gene>
    <name evidence="3" type="ORF">GIB67_032889</name>
</gene>
<accession>A0A7J7NBN3</accession>
<dbReference type="SUPFAM" id="SSF56112">
    <property type="entry name" value="Protein kinase-like (PK-like)"/>
    <property type="match status" value="1"/>
</dbReference>
<dbReference type="InterPro" id="IPR011009">
    <property type="entry name" value="Kinase-like_dom_sf"/>
</dbReference>
<evidence type="ECO:0000313" key="4">
    <source>
        <dbReference type="Proteomes" id="UP000541444"/>
    </source>
</evidence>
<evidence type="ECO:0000313" key="3">
    <source>
        <dbReference type="EMBL" id="KAF6164661.1"/>
    </source>
</evidence>
<sequence length="327" mass="37831">MVSATVIFCIYPILCIFYIQHIFYIQQALVHLHHECRQRILYLDIKPEDILLDQDFRAVVSDFRYSESMLEGKDQIHTFVKGTHVYMASEWFSGSHGISEKCDIFSYGKVLLDLFFGERYVCLDCDDNNISIESGNTQLEQQAFHAFMSERITQKNLVDLLDKRLMEVGKVNEKEASSLVHTALLCLEEDPMKRPADMRQVVYMLEAKQDGIGQLCYKDVHIVDEGVEQAVDEVVELDEIGELHCKKLANVDEGDDEYEDPKNKLGGIQPVIDKLETRKANELEAIIHDFVREFHCEELKTATMNFNAKLYCLRLLQKWVTEFLGFP</sequence>
<keyword evidence="4" id="KW-1185">Reference proteome</keyword>
<proteinExistence type="predicted"/>
<dbReference type="GO" id="GO:0005524">
    <property type="term" value="F:ATP binding"/>
    <property type="evidence" value="ECO:0007669"/>
    <property type="project" value="InterPro"/>
</dbReference>
<dbReference type="PROSITE" id="PS50011">
    <property type="entry name" value="PROTEIN_KINASE_DOM"/>
    <property type="match status" value="1"/>
</dbReference>
<dbReference type="PANTHER" id="PTHR47976">
    <property type="entry name" value="G-TYPE LECTIN S-RECEPTOR-LIKE SERINE/THREONINE-PROTEIN KINASE SD2-5"/>
    <property type="match status" value="1"/>
</dbReference>
<dbReference type="InterPro" id="IPR000719">
    <property type="entry name" value="Prot_kinase_dom"/>
</dbReference>
<keyword evidence="1" id="KW-0732">Signal</keyword>
<dbReference type="EMBL" id="JACGCM010000923">
    <property type="protein sequence ID" value="KAF6164661.1"/>
    <property type="molecule type" value="Genomic_DNA"/>
</dbReference>
<dbReference type="Gene3D" id="1.10.510.10">
    <property type="entry name" value="Transferase(Phosphotransferase) domain 1"/>
    <property type="match status" value="1"/>
</dbReference>
<organism evidence="3 4">
    <name type="scientific">Kingdonia uniflora</name>
    <dbReference type="NCBI Taxonomy" id="39325"/>
    <lineage>
        <taxon>Eukaryota</taxon>
        <taxon>Viridiplantae</taxon>
        <taxon>Streptophyta</taxon>
        <taxon>Embryophyta</taxon>
        <taxon>Tracheophyta</taxon>
        <taxon>Spermatophyta</taxon>
        <taxon>Magnoliopsida</taxon>
        <taxon>Ranunculales</taxon>
        <taxon>Circaeasteraceae</taxon>
        <taxon>Kingdonia</taxon>
    </lineage>
</organism>
<feature type="domain" description="Protein kinase" evidence="2">
    <location>
        <begin position="1"/>
        <end position="206"/>
    </location>
</feature>